<evidence type="ECO:0000256" key="1">
    <source>
        <dbReference type="ARBA" id="ARBA00022460"/>
    </source>
</evidence>
<keyword evidence="5" id="KW-1185">Reference proteome</keyword>
<dbReference type="InterPro" id="IPR051217">
    <property type="entry name" value="Insect_Cuticle_Struc_Prot"/>
</dbReference>
<evidence type="ECO:0000256" key="2">
    <source>
        <dbReference type="PROSITE-ProRule" id="PRU00497"/>
    </source>
</evidence>
<accession>A0ABR1B093</accession>
<evidence type="ECO:0000256" key="3">
    <source>
        <dbReference type="SAM" id="MobiDB-lite"/>
    </source>
</evidence>
<keyword evidence="1 2" id="KW-0193">Cuticle</keyword>
<protein>
    <submittedName>
        <fullName evidence="4">Uncharacterized protein</fullName>
    </submittedName>
</protein>
<evidence type="ECO:0000313" key="4">
    <source>
        <dbReference type="EMBL" id="KAK6631982.1"/>
    </source>
</evidence>
<sequence length="235" mass="25509">MANNCVLPVASAQLQDIILTVGLFSLAMADVSEIVGKNQYLPPSKGYNYDRPSIPFPSSPAARPTPSYQTPFPSRPAYQAPTPSYQPPSSGYIPPASTPRPHSRPLPAYQPGGASSGNQGTYVGPSSGGGDHDHHHHHEPGMPYDFEYKVKDDYFGTDYYRNEVSDGDIIRGEYRVQLPDGRIQIVKYTADWKNGFNADVSYQGQPTYPSGSGSSSFPSGQSPNAYIPPASNSRY</sequence>
<dbReference type="PANTHER" id="PTHR12236:SF79">
    <property type="entry name" value="CUTICULAR PROTEIN 50CB-RELATED"/>
    <property type="match status" value="1"/>
</dbReference>
<feature type="region of interest" description="Disordered" evidence="3">
    <location>
        <begin position="204"/>
        <end position="235"/>
    </location>
</feature>
<dbReference type="EMBL" id="JAWJWF010000005">
    <property type="protein sequence ID" value="KAK6631982.1"/>
    <property type="molecule type" value="Genomic_DNA"/>
</dbReference>
<dbReference type="PANTHER" id="PTHR12236">
    <property type="entry name" value="STRUCTURAL CONTITUENT OF CUTICLE"/>
    <property type="match status" value="1"/>
</dbReference>
<gene>
    <name evidence="4" type="ORF">RUM44_007012</name>
</gene>
<evidence type="ECO:0000313" key="5">
    <source>
        <dbReference type="Proteomes" id="UP001359485"/>
    </source>
</evidence>
<name>A0ABR1B093_POLSC</name>
<feature type="compositionally biased region" description="Low complexity" evidence="3">
    <location>
        <begin position="204"/>
        <end position="223"/>
    </location>
</feature>
<proteinExistence type="predicted"/>
<dbReference type="Proteomes" id="UP001359485">
    <property type="component" value="Unassembled WGS sequence"/>
</dbReference>
<reference evidence="4 5" key="1">
    <citation type="submission" date="2023-09" db="EMBL/GenBank/DDBJ databases">
        <title>Genomes of two closely related lineages of the louse Polyplax serrata with different host specificities.</title>
        <authorList>
            <person name="Martinu J."/>
            <person name="Tarabai H."/>
            <person name="Stefka J."/>
            <person name="Hypsa V."/>
        </authorList>
    </citation>
    <scope>NUCLEOTIDE SEQUENCE [LARGE SCALE GENOMIC DNA]</scope>
    <source>
        <strain evidence="4">98ZLc_SE</strain>
    </source>
</reference>
<dbReference type="PROSITE" id="PS00233">
    <property type="entry name" value="CHIT_BIND_RR_1"/>
    <property type="match status" value="1"/>
</dbReference>
<organism evidence="4 5">
    <name type="scientific">Polyplax serrata</name>
    <name type="common">Common mouse louse</name>
    <dbReference type="NCBI Taxonomy" id="468196"/>
    <lineage>
        <taxon>Eukaryota</taxon>
        <taxon>Metazoa</taxon>
        <taxon>Ecdysozoa</taxon>
        <taxon>Arthropoda</taxon>
        <taxon>Hexapoda</taxon>
        <taxon>Insecta</taxon>
        <taxon>Pterygota</taxon>
        <taxon>Neoptera</taxon>
        <taxon>Paraneoptera</taxon>
        <taxon>Psocodea</taxon>
        <taxon>Troctomorpha</taxon>
        <taxon>Phthiraptera</taxon>
        <taxon>Anoplura</taxon>
        <taxon>Polyplacidae</taxon>
        <taxon>Polyplax</taxon>
    </lineage>
</organism>
<dbReference type="Pfam" id="PF00379">
    <property type="entry name" value="Chitin_bind_4"/>
    <property type="match status" value="1"/>
</dbReference>
<feature type="region of interest" description="Disordered" evidence="3">
    <location>
        <begin position="51"/>
        <end position="144"/>
    </location>
</feature>
<dbReference type="PROSITE" id="PS51155">
    <property type="entry name" value="CHIT_BIND_RR_2"/>
    <property type="match status" value="1"/>
</dbReference>
<comment type="caution">
    <text evidence="4">The sequence shown here is derived from an EMBL/GenBank/DDBJ whole genome shotgun (WGS) entry which is preliminary data.</text>
</comment>
<dbReference type="InterPro" id="IPR031311">
    <property type="entry name" value="CHIT_BIND_RR_consensus"/>
</dbReference>
<dbReference type="InterPro" id="IPR000618">
    <property type="entry name" value="Insect_cuticle"/>
</dbReference>